<dbReference type="SUPFAM" id="SSF51735">
    <property type="entry name" value="NAD(P)-binding Rossmann-fold domains"/>
    <property type="match status" value="1"/>
</dbReference>
<dbReference type="PRINTS" id="PR00080">
    <property type="entry name" value="SDRFAMILY"/>
</dbReference>
<dbReference type="InterPro" id="IPR002347">
    <property type="entry name" value="SDR_fam"/>
</dbReference>
<reference evidence="5 6" key="1">
    <citation type="submission" date="2018-01" db="EMBL/GenBank/DDBJ databases">
        <title>Genome characterization of the sugarcane-associated fungus Trichoderma ghanense CCMA-1212 and their application in lignocelulose bioconversion.</title>
        <authorList>
            <person name="Steindorff A.S."/>
            <person name="Mendes T.D."/>
            <person name="Vilela E.S.D."/>
            <person name="Rodrigues D.S."/>
            <person name="Formighieri E.F."/>
            <person name="Melo I.S."/>
            <person name="Favaro L.C.L."/>
        </authorList>
    </citation>
    <scope>NUCLEOTIDE SEQUENCE [LARGE SCALE GENOMIC DNA]</scope>
    <source>
        <strain evidence="5 6">CCMA-1212</strain>
    </source>
</reference>
<evidence type="ECO:0000313" key="5">
    <source>
        <dbReference type="EMBL" id="TFB01818.1"/>
    </source>
</evidence>
<dbReference type="PROSITE" id="PS00061">
    <property type="entry name" value="ADH_SHORT"/>
    <property type="match status" value="1"/>
</dbReference>
<dbReference type="InterPro" id="IPR036291">
    <property type="entry name" value="NAD(P)-bd_dom_sf"/>
</dbReference>
<evidence type="ECO:0000313" key="6">
    <source>
        <dbReference type="Proteomes" id="UP001642720"/>
    </source>
</evidence>
<dbReference type="PRINTS" id="PR00081">
    <property type="entry name" value="GDHRDH"/>
</dbReference>
<dbReference type="Pfam" id="PF00106">
    <property type="entry name" value="adh_short"/>
    <property type="match status" value="1"/>
</dbReference>
<dbReference type="PANTHER" id="PTHR44169:SF3">
    <property type="entry name" value="SHORT-CHAIN DEHYDROGENASE SRDE"/>
    <property type="match status" value="1"/>
</dbReference>
<evidence type="ECO:0000256" key="2">
    <source>
        <dbReference type="ARBA" id="ARBA00022857"/>
    </source>
</evidence>
<dbReference type="Proteomes" id="UP001642720">
    <property type="component" value="Unassembled WGS sequence"/>
</dbReference>
<keyword evidence="2" id="KW-0521">NADP</keyword>
<dbReference type="RefSeq" id="XP_073558019.1">
    <property type="nucleotide sequence ID" value="XM_073703661.1"/>
</dbReference>
<gene>
    <name evidence="5" type="ORF">CCMA1212_006439</name>
</gene>
<evidence type="ECO:0000256" key="3">
    <source>
        <dbReference type="ARBA" id="ARBA00023002"/>
    </source>
</evidence>
<sequence>MSRAKKFALVTGCGKGGIGEALVQEYTRRGIFVMATVLPNENSDHLTAAGITWFPLDVTDEESVISLKERLFTLTDGYLDLLVNNAGICYTMTAIDTDVEAVKRMFEVNVFGPMRMVHHFHGMLIQAAGTIVNIGSIGGVVPYMYGASYNASKAALHHYSNTLRLEMSPFDVKVLTVISGEVGTNILKNDVHRNLPEGSYYEPLADEFRNHVQRTPKTTSRFEYASNVVSQSLRLSPVPWFWTGSATGIIRFLDMFAWRTIWDFLFYREFNLNKVREAHLAKKKNA</sequence>
<organism evidence="5 6">
    <name type="scientific">Trichoderma ghanense</name>
    <dbReference type="NCBI Taxonomy" id="65468"/>
    <lineage>
        <taxon>Eukaryota</taxon>
        <taxon>Fungi</taxon>
        <taxon>Dikarya</taxon>
        <taxon>Ascomycota</taxon>
        <taxon>Pezizomycotina</taxon>
        <taxon>Sordariomycetes</taxon>
        <taxon>Hypocreomycetidae</taxon>
        <taxon>Hypocreales</taxon>
        <taxon>Hypocreaceae</taxon>
        <taxon>Trichoderma</taxon>
    </lineage>
</organism>
<comment type="similarity">
    <text evidence="1 4">Belongs to the short-chain dehydrogenases/reductases (SDR) family.</text>
</comment>
<evidence type="ECO:0000256" key="1">
    <source>
        <dbReference type="ARBA" id="ARBA00006484"/>
    </source>
</evidence>
<keyword evidence="3" id="KW-0560">Oxidoreductase</keyword>
<dbReference type="CDD" id="cd05374">
    <property type="entry name" value="17beta-HSD-like_SDR_c"/>
    <property type="match status" value="1"/>
</dbReference>
<proteinExistence type="inferred from homology"/>
<comment type="caution">
    <text evidence="5">The sequence shown here is derived from an EMBL/GenBank/DDBJ whole genome shotgun (WGS) entry which is preliminary data.</text>
</comment>
<dbReference type="EMBL" id="PPTA01000008">
    <property type="protein sequence ID" value="TFB01818.1"/>
    <property type="molecule type" value="Genomic_DNA"/>
</dbReference>
<keyword evidence="6" id="KW-1185">Reference proteome</keyword>
<evidence type="ECO:0000256" key="4">
    <source>
        <dbReference type="RuleBase" id="RU000363"/>
    </source>
</evidence>
<dbReference type="PANTHER" id="PTHR44169">
    <property type="entry name" value="NADPH-DEPENDENT 1-ACYLDIHYDROXYACETONE PHOSPHATE REDUCTASE"/>
    <property type="match status" value="1"/>
</dbReference>
<dbReference type="InterPro" id="IPR020904">
    <property type="entry name" value="Sc_DH/Rdtase_CS"/>
</dbReference>
<dbReference type="GeneID" id="300578111"/>
<name>A0ABY2H0Q6_9HYPO</name>
<protein>
    <submittedName>
        <fullName evidence="5">NADPH-dependent 1-acyldihydroxyacetone phosphate reductase</fullName>
    </submittedName>
</protein>
<accession>A0ABY2H0Q6</accession>
<dbReference type="Gene3D" id="3.40.50.720">
    <property type="entry name" value="NAD(P)-binding Rossmann-like Domain"/>
    <property type="match status" value="1"/>
</dbReference>